<dbReference type="CDD" id="cd10917">
    <property type="entry name" value="CE4_NodB_like_6s_7s"/>
    <property type="match status" value="1"/>
</dbReference>
<evidence type="ECO:0000313" key="6">
    <source>
        <dbReference type="Proteomes" id="UP001057134"/>
    </source>
</evidence>
<name>A0ABY4RPJ3_9BACL</name>
<dbReference type="RefSeq" id="WP_249865629.1">
    <property type="nucleotide sequence ID" value="NZ_CP027059.1"/>
</dbReference>
<reference evidence="5" key="1">
    <citation type="submission" date="2018-02" db="EMBL/GenBank/DDBJ databases">
        <authorList>
            <person name="Kim S.-K."/>
            <person name="Jung H.-I."/>
            <person name="Lee S.-W."/>
        </authorList>
    </citation>
    <scope>NUCLEOTIDE SEQUENCE</scope>
    <source>
        <strain evidence="5">SK3146</strain>
    </source>
</reference>
<keyword evidence="2 5" id="KW-0378">Hydrolase</keyword>
<dbReference type="PANTHER" id="PTHR10587:SF133">
    <property type="entry name" value="CHITIN DEACETYLASE 1-RELATED"/>
    <property type="match status" value="1"/>
</dbReference>
<feature type="compositionally biased region" description="Polar residues" evidence="3">
    <location>
        <begin position="26"/>
        <end position="43"/>
    </location>
</feature>
<keyword evidence="1" id="KW-0479">Metal-binding</keyword>
<dbReference type="Pfam" id="PF01522">
    <property type="entry name" value="Polysacc_deac_1"/>
    <property type="match status" value="1"/>
</dbReference>
<accession>A0ABY4RPJ3</accession>
<dbReference type="Gene3D" id="3.20.20.370">
    <property type="entry name" value="Glycoside hydrolase/deacetylase"/>
    <property type="match status" value="1"/>
</dbReference>
<dbReference type="PROSITE" id="PS51677">
    <property type="entry name" value="NODB"/>
    <property type="match status" value="1"/>
</dbReference>
<dbReference type="GO" id="GO:0016787">
    <property type="term" value="F:hydrolase activity"/>
    <property type="evidence" value="ECO:0007669"/>
    <property type="project" value="UniProtKB-KW"/>
</dbReference>
<gene>
    <name evidence="5" type="primary">pgdA_3</name>
    <name evidence="5" type="ORF">SK3146_02816</name>
</gene>
<dbReference type="PROSITE" id="PS51257">
    <property type="entry name" value="PROKAR_LIPOPROTEIN"/>
    <property type="match status" value="1"/>
</dbReference>
<organism evidence="5 6">
    <name type="scientific">Paenibacillus konkukensis</name>
    <dbReference type="NCBI Taxonomy" id="2020716"/>
    <lineage>
        <taxon>Bacteria</taxon>
        <taxon>Bacillati</taxon>
        <taxon>Bacillota</taxon>
        <taxon>Bacilli</taxon>
        <taxon>Bacillales</taxon>
        <taxon>Paenibacillaceae</taxon>
        <taxon>Paenibacillus</taxon>
    </lineage>
</organism>
<dbReference type="InterPro" id="IPR002509">
    <property type="entry name" value="NODB_dom"/>
</dbReference>
<feature type="domain" description="NodB homology" evidence="4">
    <location>
        <begin position="163"/>
        <end position="346"/>
    </location>
</feature>
<dbReference type="EMBL" id="CP027059">
    <property type="protein sequence ID" value="UQZ83629.1"/>
    <property type="molecule type" value="Genomic_DNA"/>
</dbReference>
<reference evidence="5" key="2">
    <citation type="journal article" date="2021" name="J Anim Sci Technol">
        <title>Complete genome sequence of Paenibacillus konkukensis sp. nov. SK3146 as a potential probiotic strain.</title>
        <authorList>
            <person name="Jung H.I."/>
            <person name="Park S."/>
            <person name="Niu K.M."/>
            <person name="Lee S.W."/>
            <person name="Kothari D."/>
            <person name="Yi K.J."/>
            <person name="Kim S.K."/>
        </authorList>
    </citation>
    <scope>NUCLEOTIDE SEQUENCE</scope>
    <source>
        <strain evidence="5">SK3146</strain>
    </source>
</reference>
<dbReference type="InterPro" id="IPR011330">
    <property type="entry name" value="Glyco_hydro/deAcase_b/a-brl"/>
</dbReference>
<evidence type="ECO:0000256" key="3">
    <source>
        <dbReference type="SAM" id="MobiDB-lite"/>
    </source>
</evidence>
<feature type="region of interest" description="Disordered" evidence="3">
    <location>
        <begin position="81"/>
        <end position="135"/>
    </location>
</feature>
<dbReference type="SUPFAM" id="SSF88713">
    <property type="entry name" value="Glycoside hydrolase/deacetylase"/>
    <property type="match status" value="1"/>
</dbReference>
<feature type="compositionally biased region" description="Low complexity" evidence="3">
    <location>
        <begin position="84"/>
        <end position="95"/>
    </location>
</feature>
<dbReference type="InterPro" id="IPR050248">
    <property type="entry name" value="Polysacc_deacetylase_ArnD"/>
</dbReference>
<dbReference type="EC" id="3.5.1.104" evidence="5"/>
<proteinExistence type="predicted"/>
<dbReference type="Proteomes" id="UP001057134">
    <property type="component" value="Chromosome"/>
</dbReference>
<evidence type="ECO:0000256" key="2">
    <source>
        <dbReference type="ARBA" id="ARBA00022801"/>
    </source>
</evidence>
<evidence type="ECO:0000313" key="5">
    <source>
        <dbReference type="EMBL" id="UQZ83629.1"/>
    </source>
</evidence>
<evidence type="ECO:0000259" key="4">
    <source>
        <dbReference type="PROSITE" id="PS51677"/>
    </source>
</evidence>
<sequence>MKPSLRQTALFLSIAVFSISGCEQHPAQSNNAPNPALHTQNRQGETRSADDLMFPALTEQDIAKAVRPDPADQAPLQMPKLTVSDSSQQGQQDSSAAKPPEQTQASPAPAPVRQTDKKPVAVAKEKSASTATKKSTAAKRLTLAQLVQKYPDLLLLKGSSKSKQIALTFDDAPDTKYTLQVLDILKKYDVRATFFVVGRLAEKHPAVIKRMHKEGHVVGNHTYNHALLTKLSVEQFQSQIAKTQIIVKNAIGYTPRLIRPPYGEILESQLLWASKNNYVIVNWNVDSKDWKQLSQEQVTDNILSHAASGSIVLQHSGGGPRQNLSGTVAALPTIIESLQSRGYKLVTLPELLNVSKQL</sequence>
<dbReference type="PANTHER" id="PTHR10587">
    <property type="entry name" value="GLYCOSYL TRANSFERASE-RELATED"/>
    <property type="match status" value="1"/>
</dbReference>
<evidence type="ECO:0000256" key="1">
    <source>
        <dbReference type="ARBA" id="ARBA00022723"/>
    </source>
</evidence>
<protein>
    <submittedName>
        <fullName evidence="5">Peptidoglycan-N-acetylglucosamine deacetylase</fullName>
        <ecNumber evidence="5">3.5.1.104</ecNumber>
    </submittedName>
</protein>
<feature type="compositionally biased region" description="Basic and acidic residues" evidence="3">
    <location>
        <begin position="114"/>
        <end position="127"/>
    </location>
</feature>
<keyword evidence="6" id="KW-1185">Reference proteome</keyword>
<feature type="region of interest" description="Disordered" evidence="3">
    <location>
        <begin position="24"/>
        <end position="49"/>
    </location>
</feature>